<dbReference type="PANTHER" id="PTHR34216">
    <property type="match status" value="1"/>
</dbReference>
<dbReference type="NCBIfam" id="TIGR03938">
    <property type="entry name" value="deacetyl_PgaB"/>
    <property type="match status" value="1"/>
</dbReference>
<dbReference type="InterPro" id="IPR002509">
    <property type="entry name" value="NODB_dom"/>
</dbReference>
<dbReference type="Proteomes" id="UP001409585">
    <property type="component" value="Unassembled WGS sequence"/>
</dbReference>
<evidence type="ECO:0000313" key="4">
    <source>
        <dbReference type="EMBL" id="GAA4947469.1"/>
    </source>
</evidence>
<dbReference type="PROSITE" id="PS51677">
    <property type="entry name" value="NODB"/>
    <property type="match status" value="1"/>
</dbReference>
<dbReference type="InterPro" id="IPR032772">
    <property type="entry name" value="PGA_deacetylase_PgaB_C"/>
</dbReference>
<evidence type="ECO:0000256" key="2">
    <source>
        <dbReference type="SAM" id="SignalP"/>
    </source>
</evidence>
<dbReference type="PANTHER" id="PTHR34216:SF7">
    <property type="entry name" value="POLY-BETA-1,6-N-ACETYL-D-GLUCOSAMINE N-DEACETYLASE"/>
    <property type="match status" value="1"/>
</dbReference>
<comment type="caution">
    <text evidence="4">The sequence shown here is derived from an EMBL/GenBank/DDBJ whole genome shotgun (WGS) entry which is preliminary data.</text>
</comment>
<accession>A0AAV3U4T9</accession>
<dbReference type="InterPro" id="IPR011330">
    <property type="entry name" value="Glyco_hydro/deAcase_b/a-brl"/>
</dbReference>
<protein>
    <submittedName>
        <fullName evidence="4">Poly-beta-1,6-N-acetyl-D-glucosamine N-deacetylase PgaB</fullName>
    </submittedName>
</protein>
<sequence>MRQLHRILLLLTATLLPHLALAAGQATDLIALCYHDVREDVRGDMDEDEFAVSTAHLIQHFQWLKDNNYQPVSLDQIEAARSGGQPLPERAVLLTFDDGYASFYQRIFPLLKLYNYPAVFALVTHWLEYNSSQAVPYGNALRRRDEFLHWNQIKEMQASGLVEIASHSNNSHQGILANPQGNSQAALVTRQFFADANRYETEQQYQARITQDLTRSVELIEQHTGKRPRAMVWPYGSYNQQTEQVAKSLGMDYFFTLNGRVNKYPAQQNDVNRILIARNPTLQDFKNILLPDNQPETKRLVHVDIDYVYDENPEQQSRNLDQLVERIYRLKVNTVYLQAFADPDGDGNADALYFPNRHLPMRADLFNRVAWQLRTRANVTVYAWMPVSAFKPRGTTAPERWVWSLASGTPAPSDNSYQRLSIFHPENRQMIKEIYHDLALYSDFGGLLFHDDALLTDFEDVSPSALTAYRKNGLLFTNPQQLRDDPSLRQQWTRLKSQALVEFTQELAGEVRNLRPLIKTARNIYALPILNPNSEQWFAQNLEDFLAAYDYTAVMAMPYMEGETKPGKAKKWLRKLVKTLPPEQLSKLVFELQSVDWHKQQPIPAKELAAQMKLLARHGVTHFGYYPDNFIQNQPALTDIKAALSLEDYLYAK</sequence>
<proteinExistence type="predicted"/>
<evidence type="ECO:0000259" key="3">
    <source>
        <dbReference type="PROSITE" id="PS51677"/>
    </source>
</evidence>
<feature type="chain" id="PRO_5043842345" evidence="2">
    <location>
        <begin position="23"/>
        <end position="653"/>
    </location>
</feature>
<gene>
    <name evidence="4" type="primary">pgaB</name>
    <name evidence="4" type="ORF">GCM10025791_28860</name>
</gene>
<organism evidence="4 5">
    <name type="scientific">Halioxenophilus aromaticivorans</name>
    <dbReference type="NCBI Taxonomy" id="1306992"/>
    <lineage>
        <taxon>Bacteria</taxon>
        <taxon>Pseudomonadati</taxon>
        <taxon>Pseudomonadota</taxon>
        <taxon>Gammaproteobacteria</taxon>
        <taxon>Alteromonadales</taxon>
        <taxon>Alteromonadaceae</taxon>
        <taxon>Halioxenophilus</taxon>
    </lineage>
</organism>
<dbReference type="SUPFAM" id="SSF88713">
    <property type="entry name" value="Glycoside hydrolase/deacetylase"/>
    <property type="match status" value="1"/>
</dbReference>
<dbReference type="Gene3D" id="3.20.20.80">
    <property type="entry name" value="Glycosidases"/>
    <property type="match status" value="1"/>
</dbReference>
<keyword evidence="5" id="KW-1185">Reference proteome</keyword>
<dbReference type="RefSeq" id="WP_345423613.1">
    <property type="nucleotide sequence ID" value="NZ_AP031496.1"/>
</dbReference>
<dbReference type="GO" id="GO:0005975">
    <property type="term" value="P:carbohydrate metabolic process"/>
    <property type="evidence" value="ECO:0007669"/>
    <property type="project" value="InterPro"/>
</dbReference>
<name>A0AAV3U4T9_9ALTE</name>
<dbReference type="Gene3D" id="3.20.20.370">
    <property type="entry name" value="Glycoside hydrolase/deacetylase"/>
    <property type="match status" value="1"/>
</dbReference>
<dbReference type="InterPro" id="IPR023854">
    <property type="entry name" value="PGA_deacetylase_PgaB"/>
</dbReference>
<dbReference type="EMBL" id="BAABLX010000027">
    <property type="protein sequence ID" value="GAA4947469.1"/>
    <property type="molecule type" value="Genomic_DNA"/>
</dbReference>
<dbReference type="GO" id="GO:0016810">
    <property type="term" value="F:hydrolase activity, acting on carbon-nitrogen (but not peptide) bonds"/>
    <property type="evidence" value="ECO:0007669"/>
    <property type="project" value="InterPro"/>
</dbReference>
<dbReference type="InterPro" id="IPR051398">
    <property type="entry name" value="Polysacch_Deacetylase"/>
</dbReference>
<dbReference type="Pfam" id="PF01522">
    <property type="entry name" value="Polysacc_deac_1"/>
    <property type="match status" value="1"/>
</dbReference>
<feature type="signal peptide" evidence="2">
    <location>
        <begin position="1"/>
        <end position="22"/>
    </location>
</feature>
<keyword evidence="1 2" id="KW-0732">Signal</keyword>
<evidence type="ECO:0000256" key="1">
    <source>
        <dbReference type="ARBA" id="ARBA00022729"/>
    </source>
</evidence>
<evidence type="ECO:0000313" key="5">
    <source>
        <dbReference type="Proteomes" id="UP001409585"/>
    </source>
</evidence>
<dbReference type="GO" id="GO:0043708">
    <property type="term" value="P:cell adhesion involved in biofilm formation"/>
    <property type="evidence" value="ECO:0007669"/>
    <property type="project" value="InterPro"/>
</dbReference>
<reference evidence="5" key="1">
    <citation type="journal article" date="2019" name="Int. J. Syst. Evol. Microbiol.">
        <title>The Global Catalogue of Microorganisms (GCM) 10K type strain sequencing project: providing services to taxonomists for standard genome sequencing and annotation.</title>
        <authorList>
            <consortium name="The Broad Institute Genomics Platform"/>
            <consortium name="The Broad Institute Genome Sequencing Center for Infectious Disease"/>
            <person name="Wu L."/>
            <person name="Ma J."/>
        </authorList>
    </citation>
    <scope>NUCLEOTIDE SEQUENCE [LARGE SCALE GENOMIC DNA]</scope>
    <source>
        <strain evidence="5">JCM 19134</strain>
    </source>
</reference>
<dbReference type="Pfam" id="PF14883">
    <property type="entry name" value="GHL13"/>
    <property type="match status" value="1"/>
</dbReference>
<dbReference type="AlphaFoldDB" id="A0AAV3U4T9"/>
<feature type="domain" description="NodB homology" evidence="3">
    <location>
        <begin position="90"/>
        <end position="331"/>
    </location>
</feature>